<dbReference type="Gramene" id="KGN66750">
    <property type="protein sequence ID" value="KGN66750"/>
    <property type="gene ID" value="Csa_1G675040"/>
</dbReference>
<dbReference type="InterPro" id="IPR027417">
    <property type="entry name" value="P-loop_NTPase"/>
</dbReference>
<dbReference type="PROSITE" id="PS50067">
    <property type="entry name" value="KINESIN_MOTOR_2"/>
    <property type="match status" value="1"/>
</dbReference>
<dbReference type="GO" id="GO:0008017">
    <property type="term" value="F:microtubule binding"/>
    <property type="evidence" value="ECO:0007669"/>
    <property type="project" value="InterPro"/>
</dbReference>
<dbReference type="PANTHER" id="PTHR47968">
    <property type="entry name" value="CENTROMERE PROTEIN E"/>
    <property type="match status" value="1"/>
</dbReference>
<dbReference type="SMART" id="SM00129">
    <property type="entry name" value="KISc"/>
    <property type="match status" value="1"/>
</dbReference>
<keyword evidence="5" id="KW-1185">Reference proteome</keyword>
<reference evidence="4 5" key="4">
    <citation type="journal article" date="2011" name="BMC Genomics">
        <title>RNA-Seq improves annotation of protein-coding genes in the cucumber genome.</title>
        <authorList>
            <person name="Li Z."/>
            <person name="Zhang Z."/>
            <person name="Yan P."/>
            <person name="Huang S."/>
            <person name="Fei Z."/>
            <person name="Lin K."/>
        </authorList>
    </citation>
    <scope>NUCLEOTIDE SEQUENCE [LARGE SCALE GENOMIC DNA]</scope>
    <source>
        <strain evidence="5">cv. 9930</strain>
    </source>
</reference>
<accession>A0A0A0LY07</accession>
<protein>
    <recommendedName>
        <fullName evidence="3">Kinesin motor domain-containing protein</fullName>
    </recommendedName>
</protein>
<dbReference type="Pfam" id="PF00225">
    <property type="entry name" value="Kinesin"/>
    <property type="match status" value="1"/>
</dbReference>
<dbReference type="InterPro" id="IPR036961">
    <property type="entry name" value="Kinesin_motor_dom_sf"/>
</dbReference>
<feature type="domain" description="Kinesin motor" evidence="3">
    <location>
        <begin position="3"/>
        <end position="171"/>
    </location>
</feature>
<dbReference type="Proteomes" id="UP000029981">
    <property type="component" value="Chromosome 1"/>
</dbReference>
<sequence>MSNITVCARFRPLSSKERRDHGDALCIQYVDSETFIFKDEKAEELTFSFDRVFYDKSEQIDVYRHLAQPIVQDALNAINGTIITFGQTGAGKTYSMEGPGVLECDAVKKGLLSRVVEGIFECTKSSDDTSKYSIKLSMVEIYMEKVRYKYICYWYDYFPAIRTSRDQISRS</sequence>
<gene>
    <name evidence="4" type="ORF">Csa_1G675040</name>
</gene>
<dbReference type="InterPro" id="IPR027640">
    <property type="entry name" value="Kinesin-like_fam"/>
</dbReference>
<dbReference type="AlphaFoldDB" id="A0A0A0LY07"/>
<evidence type="ECO:0000259" key="3">
    <source>
        <dbReference type="PROSITE" id="PS50067"/>
    </source>
</evidence>
<dbReference type="SUPFAM" id="SSF52540">
    <property type="entry name" value="P-loop containing nucleoside triphosphate hydrolases"/>
    <property type="match status" value="1"/>
</dbReference>
<dbReference type="Gene3D" id="3.40.850.10">
    <property type="entry name" value="Kinesin motor domain"/>
    <property type="match status" value="1"/>
</dbReference>
<organism evidence="4 5">
    <name type="scientific">Cucumis sativus</name>
    <name type="common">Cucumber</name>
    <dbReference type="NCBI Taxonomy" id="3659"/>
    <lineage>
        <taxon>Eukaryota</taxon>
        <taxon>Viridiplantae</taxon>
        <taxon>Streptophyta</taxon>
        <taxon>Embryophyta</taxon>
        <taxon>Tracheophyta</taxon>
        <taxon>Spermatophyta</taxon>
        <taxon>Magnoliopsida</taxon>
        <taxon>eudicotyledons</taxon>
        <taxon>Gunneridae</taxon>
        <taxon>Pentapetalae</taxon>
        <taxon>rosids</taxon>
        <taxon>fabids</taxon>
        <taxon>Cucurbitales</taxon>
        <taxon>Cucurbitaceae</taxon>
        <taxon>Benincaseae</taxon>
        <taxon>Cucumis</taxon>
    </lineage>
</organism>
<keyword evidence="2" id="KW-0067">ATP-binding</keyword>
<dbReference type="InterPro" id="IPR001752">
    <property type="entry name" value="Kinesin_motor_dom"/>
</dbReference>
<evidence type="ECO:0000313" key="5">
    <source>
        <dbReference type="Proteomes" id="UP000029981"/>
    </source>
</evidence>
<dbReference type="PANTHER" id="PTHR47968:SF17">
    <property type="entry name" value="KINESIN-LIKE PROTEIN"/>
    <property type="match status" value="1"/>
</dbReference>
<comment type="similarity">
    <text evidence="2">Belongs to the TRAFAC class myosin-kinesin ATPase superfamily. Kinesin family.</text>
</comment>
<dbReference type="GO" id="GO:0005524">
    <property type="term" value="F:ATP binding"/>
    <property type="evidence" value="ECO:0007669"/>
    <property type="project" value="UniProtKB-UniRule"/>
</dbReference>
<dbReference type="STRING" id="3659.A0A0A0LY07"/>
<evidence type="ECO:0000256" key="2">
    <source>
        <dbReference type="PROSITE-ProRule" id="PRU00283"/>
    </source>
</evidence>
<name>A0A0A0LY07_CUCSA</name>
<keyword evidence="1 2" id="KW-0505">Motor protein</keyword>
<dbReference type="eggNOG" id="KOG0240">
    <property type="taxonomic scope" value="Eukaryota"/>
</dbReference>
<dbReference type="EMBL" id="CM002922">
    <property type="protein sequence ID" value="KGN66750.1"/>
    <property type="molecule type" value="Genomic_DNA"/>
</dbReference>
<evidence type="ECO:0000313" key="4">
    <source>
        <dbReference type="EMBL" id="KGN66750.1"/>
    </source>
</evidence>
<reference evidence="4 5" key="2">
    <citation type="journal article" date="2009" name="PLoS ONE">
        <title>An integrated genetic and cytogenetic map of the cucumber genome.</title>
        <authorList>
            <person name="Ren Y."/>
            <person name="Zhang Z."/>
            <person name="Liu J."/>
            <person name="Staub J.E."/>
            <person name="Han Y."/>
            <person name="Cheng Z."/>
            <person name="Li X."/>
            <person name="Lu J."/>
            <person name="Miao H."/>
            <person name="Kang H."/>
            <person name="Xie B."/>
            <person name="Gu X."/>
            <person name="Wang X."/>
            <person name="Du Y."/>
            <person name="Jin W."/>
            <person name="Huang S."/>
        </authorList>
    </citation>
    <scope>NUCLEOTIDE SEQUENCE [LARGE SCALE GENOMIC DNA]</scope>
    <source>
        <strain evidence="5">cv. 9930</strain>
    </source>
</reference>
<evidence type="ECO:0000256" key="1">
    <source>
        <dbReference type="ARBA" id="ARBA00023175"/>
    </source>
</evidence>
<dbReference type="OMA" id="HHHRVCV"/>
<reference evidence="4 5" key="1">
    <citation type="journal article" date="2009" name="Nat. Genet.">
        <title>The genome of the cucumber, Cucumis sativus L.</title>
        <authorList>
            <person name="Huang S."/>
            <person name="Li R."/>
            <person name="Zhang Z."/>
            <person name="Li L."/>
            <person name="Gu X."/>
            <person name="Fan W."/>
            <person name="Lucas W.J."/>
            <person name="Wang X."/>
            <person name="Xie B."/>
            <person name="Ni P."/>
            <person name="Ren Y."/>
            <person name="Zhu H."/>
            <person name="Li J."/>
            <person name="Lin K."/>
            <person name="Jin W."/>
            <person name="Fei Z."/>
            <person name="Li G."/>
            <person name="Staub J."/>
            <person name="Kilian A."/>
            <person name="van der Vossen E.A."/>
            <person name="Wu Y."/>
            <person name="Guo J."/>
            <person name="He J."/>
            <person name="Jia Z."/>
            <person name="Ren Y."/>
            <person name="Tian G."/>
            <person name="Lu Y."/>
            <person name="Ruan J."/>
            <person name="Qian W."/>
            <person name="Wang M."/>
            <person name="Huang Q."/>
            <person name="Li B."/>
            <person name="Xuan Z."/>
            <person name="Cao J."/>
            <person name="Asan"/>
            <person name="Wu Z."/>
            <person name="Zhang J."/>
            <person name="Cai Q."/>
            <person name="Bai Y."/>
            <person name="Zhao B."/>
            <person name="Han Y."/>
            <person name="Li Y."/>
            <person name="Li X."/>
            <person name="Wang S."/>
            <person name="Shi Q."/>
            <person name="Liu S."/>
            <person name="Cho W.K."/>
            <person name="Kim J.Y."/>
            <person name="Xu Y."/>
            <person name="Heller-Uszynska K."/>
            <person name="Miao H."/>
            <person name="Cheng Z."/>
            <person name="Zhang S."/>
            <person name="Wu J."/>
            <person name="Yang Y."/>
            <person name="Kang H."/>
            <person name="Li M."/>
            <person name="Liang H."/>
            <person name="Ren X."/>
            <person name="Shi Z."/>
            <person name="Wen M."/>
            <person name="Jian M."/>
            <person name="Yang H."/>
            <person name="Zhang G."/>
            <person name="Yang Z."/>
            <person name="Chen R."/>
            <person name="Liu S."/>
            <person name="Li J."/>
            <person name="Ma L."/>
            <person name="Liu H."/>
            <person name="Zhou Y."/>
            <person name="Zhao J."/>
            <person name="Fang X."/>
            <person name="Li G."/>
            <person name="Fang L."/>
            <person name="Li Y."/>
            <person name="Liu D."/>
            <person name="Zheng H."/>
            <person name="Zhang Y."/>
            <person name="Qin N."/>
            <person name="Li Z."/>
            <person name="Yang G."/>
            <person name="Yang S."/>
            <person name="Bolund L."/>
            <person name="Kristiansen K."/>
            <person name="Zheng H."/>
            <person name="Li S."/>
            <person name="Zhang X."/>
            <person name="Yang H."/>
            <person name="Wang J."/>
            <person name="Sun R."/>
            <person name="Zhang B."/>
            <person name="Jiang S."/>
            <person name="Wang J."/>
            <person name="Du Y."/>
            <person name="Li S."/>
        </authorList>
    </citation>
    <scope>NUCLEOTIDE SEQUENCE [LARGE SCALE GENOMIC DNA]</scope>
    <source>
        <strain evidence="5">cv. 9930</strain>
    </source>
</reference>
<feature type="binding site" evidence="2">
    <location>
        <begin position="86"/>
        <end position="93"/>
    </location>
    <ligand>
        <name>ATP</name>
        <dbReference type="ChEBI" id="CHEBI:30616"/>
    </ligand>
</feature>
<keyword evidence="2" id="KW-0547">Nucleotide-binding</keyword>
<dbReference type="GO" id="GO:0003777">
    <property type="term" value="F:microtubule motor activity"/>
    <property type="evidence" value="ECO:0007669"/>
    <property type="project" value="InterPro"/>
</dbReference>
<dbReference type="GO" id="GO:0007018">
    <property type="term" value="P:microtubule-based movement"/>
    <property type="evidence" value="ECO:0007669"/>
    <property type="project" value="InterPro"/>
</dbReference>
<reference evidence="4 5" key="3">
    <citation type="journal article" date="2010" name="BMC Genomics">
        <title>Transcriptome sequencing and comparative analysis of cucumber flowers with different sex types.</title>
        <authorList>
            <person name="Guo S."/>
            <person name="Zheng Y."/>
            <person name="Joung J.G."/>
            <person name="Liu S."/>
            <person name="Zhang Z."/>
            <person name="Crasta O.R."/>
            <person name="Sobral B.W."/>
            <person name="Xu Y."/>
            <person name="Huang S."/>
            <person name="Fei Z."/>
        </authorList>
    </citation>
    <scope>NUCLEOTIDE SEQUENCE [LARGE SCALE GENOMIC DNA]</scope>
    <source>
        <strain evidence="5">cv. 9930</strain>
    </source>
</reference>
<proteinExistence type="inferred from homology"/>